<dbReference type="EMBL" id="CAJHNH020005979">
    <property type="protein sequence ID" value="CAG5133162.1"/>
    <property type="molecule type" value="Genomic_DNA"/>
</dbReference>
<evidence type="ECO:0000313" key="1">
    <source>
        <dbReference type="EMBL" id="CAG5133162.1"/>
    </source>
</evidence>
<keyword evidence="2" id="KW-1185">Reference proteome</keyword>
<organism evidence="1 2">
    <name type="scientific">Candidula unifasciata</name>
    <dbReference type="NCBI Taxonomy" id="100452"/>
    <lineage>
        <taxon>Eukaryota</taxon>
        <taxon>Metazoa</taxon>
        <taxon>Spiralia</taxon>
        <taxon>Lophotrochozoa</taxon>
        <taxon>Mollusca</taxon>
        <taxon>Gastropoda</taxon>
        <taxon>Heterobranchia</taxon>
        <taxon>Euthyneura</taxon>
        <taxon>Panpulmonata</taxon>
        <taxon>Eupulmonata</taxon>
        <taxon>Stylommatophora</taxon>
        <taxon>Helicina</taxon>
        <taxon>Helicoidea</taxon>
        <taxon>Geomitridae</taxon>
        <taxon>Candidula</taxon>
    </lineage>
</organism>
<accession>A0A8S3ZYQ5</accession>
<dbReference type="AlphaFoldDB" id="A0A8S3ZYQ5"/>
<comment type="caution">
    <text evidence="1">The sequence shown here is derived from an EMBL/GenBank/DDBJ whole genome shotgun (WGS) entry which is preliminary data.</text>
</comment>
<name>A0A8S3ZYQ5_9EUPU</name>
<reference evidence="1" key="1">
    <citation type="submission" date="2021-04" db="EMBL/GenBank/DDBJ databases">
        <authorList>
            <consortium name="Molecular Ecology Group"/>
        </authorList>
    </citation>
    <scope>NUCLEOTIDE SEQUENCE</scope>
</reference>
<dbReference type="OrthoDB" id="6161904at2759"/>
<protein>
    <submittedName>
        <fullName evidence="1">Uncharacterized protein</fullName>
    </submittedName>
</protein>
<gene>
    <name evidence="1" type="ORF">CUNI_LOCUS18720</name>
</gene>
<sequence length="347" mass="38433">MSLKPSVISLDHNGNCIDANSDECKDCEKFFKNGKDFSLTSEVSDSLVTQASNSGFTLQGPSGSFTINESNDVLTAQGSVWGSLSTKDATEASGGFHNHLQLQGKRTHEDSHFEFNAESLFLTPATPDFNLLQSAISCPKNYSTDTSDFEHGASFTFANPGFVNSDLLMYDVLVNDTTRVCDRLGNRITSYRSVLSQEQEWAANQELRCKNCGNPCENIHLGSLCEYFFSDFTSLPDKKCCTCQTNYMSLDDDHLCSSMWNWTYSSADKFNVENLQPGNYNISALVDGEMSPLTSSRSSSLNVPLSSKSSLHSSLLPSFPHHDKKQQTLPVVSLFNHSVNFWIMEID</sequence>
<evidence type="ECO:0000313" key="2">
    <source>
        <dbReference type="Proteomes" id="UP000678393"/>
    </source>
</evidence>
<dbReference type="Proteomes" id="UP000678393">
    <property type="component" value="Unassembled WGS sequence"/>
</dbReference>
<proteinExistence type="predicted"/>